<feature type="domain" description="HemY N-terminal" evidence="11">
    <location>
        <begin position="26"/>
        <end position="132"/>
    </location>
</feature>
<dbReference type="SUPFAM" id="SSF48452">
    <property type="entry name" value="TPR-like"/>
    <property type="match status" value="1"/>
</dbReference>
<keyword evidence="13" id="KW-1185">Reference proteome</keyword>
<keyword evidence="4" id="KW-1003">Cell membrane</keyword>
<keyword evidence="6 10" id="KW-0812">Transmembrane</keyword>
<dbReference type="InterPro" id="IPR005254">
    <property type="entry name" value="Heme_biosyn_assoc_TPR_pro"/>
</dbReference>
<evidence type="ECO:0000313" key="13">
    <source>
        <dbReference type="Proteomes" id="UP000295537"/>
    </source>
</evidence>
<evidence type="ECO:0000256" key="2">
    <source>
        <dbReference type="ARBA" id="ARBA00004429"/>
    </source>
</evidence>
<sequence length="416" mass="47132">MFRVLFLMILALVGLILGPNIAGNQGYVRIETDTKVIEMSLVVLVFFFVAALAVVYLLEWLFSRLFRLSRGAYQWVGKRKRKKAQQQTLEGLMKMTEGDYSKAEKLISKNAKHADEPILNFIKAAEAAQQRGDDLNANHYLLEAAKIAGPNNIAVEIARTQVLLQQNKLPAARSSVDSLLELAPNNIEALRLGIEIYQRSGAYKALDNVLENAKQVSFLSATEYESLMQQVEDGLLDEVMNEEGQEGLLRWWEHQPSRRRRSVYVRAGLVKRLIESGDHLSAEKIALETVKKFNDDQLADLFGVLVDLQAEPEGKLVQMLQKRAQKAENLYSDDYARVLGYLFTRAGLFEQAKPYFVQLLDHQECVSNDRIMALYMAEKTGDIVLVDRLKQENLKDINMNEDEVLALPVAESRNNI</sequence>
<comment type="pathway">
    <text evidence="3">Porphyrin-containing compound metabolism; protoheme biosynthesis.</text>
</comment>
<dbReference type="OrthoDB" id="7067577at2"/>
<evidence type="ECO:0000259" key="11">
    <source>
        <dbReference type="Pfam" id="PF07219"/>
    </source>
</evidence>
<protein>
    <submittedName>
        <fullName evidence="12">HemY protein</fullName>
    </submittedName>
</protein>
<evidence type="ECO:0000256" key="8">
    <source>
        <dbReference type="ARBA" id="ARBA00023136"/>
    </source>
</evidence>
<keyword evidence="9" id="KW-0627">Porphyrin biosynthesis</keyword>
<keyword evidence="5" id="KW-0997">Cell inner membrane</keyword>
<evidence type="ECO:0000256" key="5">
    <source>
        <dbReference type="ARBA" id="ARBA00022519"/>
    </source>
</evidence>
<proteinExistence type="predicted"/>
<dbReference type="GO" id="GO:0005886">
    <property type="term" value="C:plasma membrane"/>
    <property type="evidence" value="ECO:0007669"/>
    <property type="project" value="UniProtKB-SubCell"/>
</dbReference>
<evidence type="ECO:0000256" key="6">
    <source>
        <dbReference type="ARBA" id="ARBA00022692"/>
    </source>
</evidence>
<dbReference type="NCBIfam" id="TIGR00540">
    <property type="entry name" value="TPR_hemY_coli"/>
    <property type="match status" value="1"/>
</dbReference>
<accession>A0A4R2NCY5</accession>
<dbReference type="GO" id="GO:0042168">
    <property type="term" value="P:heme metabolic process"/>
    <property type="evidence" value="ECO:0007669"/>
    <property type="project" value="InterPro"/>
</dbReference>
<dbReference type="AlphaFoldDB" id="A0A4R2NCY5"/>
<evidence type="ECO:0000256" key="10">
    <source>
        <dbReference type="SAM" id="Phobius"/>
    </source>
</evidence>
<dbReference type="EMBL" id="SLXJ01000001">
    <property type="protein sequence ID" value="TCP18902.1"/>
    <property type="molecule type" value="Genomic_DNA"/>
</dbReference>
<keyword evidence="7 10" id="KW-1133">Transmembrane helix</keyword>
<comment type="subcellular location">
    <subcellularLocation>
        <location evidence="2">Cell inner membrane</location>
        <topology evidence="2">Multi-pass membrane protein</topology>
    </subcellularLocation>
</comment>
<dbReference type="Pfam" id="PF07219">
    <property type="entry name" value="HemY_N"/>
    <property type="match status" value="1"/>
</dbReference>
<evidence type="ECO:0000256" key="3">
    <source>
        <dbReference type="ARBA" id="ARBA00004744"/>
    </source>
</evidence>
<evidence type="ECO:0000256" key="4">
    <source>
        <dbReference type="ARBA" id="ARBA00022475"/>
    </source>
</evidence>
<keyword evidence="8 10" id="KW-0472">Membrane</keyword>
<dbReference type="Proteomes" id="UP000295537">
    <property type="component" value="Unassembled WGS sequence"/>
</dbReference>
<comment type="caution">
    <text evidence="12">The sequence shown here is derived from an EMBL/GenBank/DDBJ whole genome shotgun (WGS) entry which is preliminary data.</text>
</comment>
<evidence type="ECO:0000256" key="7">
    <source>
        <dbReference type="ARBA" id="ARBA00022989"/>
    </source>
</evidence>
<reference evidence="12 13" key="1">
    <citation type="submission" date="2019-03" db="EMBL/GenBank/DDBJ databases">
        <title>Genomic Encyclopedia of Type Strains, Phase IV (KMG-IV): sequencing the most valuable type-strain genomes for metagenomic binning, comparative biology and taxonomic classification.</title>
        <authorList>
            <person name="Goeker M."/>
        </authorList>
    </citation>
    <scope>NUCLEOTIDE SEQUENCE [LARGE SCALE GENOMIC DNA]</scope>
    <source>
        <strain evidence="12 13">DSM 16380</strain>
    </source>
</reference>
<dbReference type="Gene3D" id="1.25.40.10">
    <property type="entry name" value="Tetratricopeptide repeat domain"/>
    <property type="match status" value="1"/>
</dbReference>
<dbReference type="UniPathway" id="UPA00252"/>
<dbReference type="InterPro" id="IPR010817">
    <property type="entry name" value="HemY_N"/>
</dbReference>
<feature type="transmembrane region" description="Helical" evidence="10">
    <location>
        <begin position="40"/>
        <end position="62"/>
    </location>
</feature>
<evidence type="ECO:0000256" key="1">
    <source>
        <dbReference type="ARBA" id="ARBA00002962"/>
    </source>
</evidence>
<comment type="function">
    <text evidence="1">Involved in a late step of protoheme IX synthesis.</text>
</comment>
<dbReference type="RefSeq" id="WP_132500504.1">
    <property type="nucleotide sequence ID" value="NZ_LVXA01000001.1"/>
</dbReference>
<name>A0A4R2NCY5_9PAST</name>
<dbReference type="GO" id="GO:0006779">
    <property type="term" value="P:porphyrin-containing compound biosynthetic process"/>
    <property type="evidence" value="ECO:0007669"/>
    <property type="project" value="UniProtKB-KW"/>
</dbReference>
<gene>
    <name evidence="12" type="ORF">EV693_101169</name>
</gene>
<evidence type="ECO:0000256" key="9">
    <source>
        <dbReference type="ARBA" id="ARBA00023244"/>
    </source>
</evidence>
<evidence type="ECO:0000313" key="12">
    <source>
        <dbReference type="EMBL" id="TCP18902.1"/>
    </source>
</evidence>
<dbReference type="InterPro" id="IPR011990">
    <property type="entry name" value="TPR-like_helical_dom_sf"/>
</dbReference>
<organism evidence="12 13">
    <name type="scientific">Nicoletella semolina</name>
    <dbReference type="NCBI Taxonomy" id="271160"/>
    <lineage>
        <taxon>Bacteria</taxon>
        <taxon>Pseudomonadati</taxon>
        <taxon>Pseudomonadota</taxon>
        <taxon>Gammaproteobacteria</taxon>
        <taxon>Pasteurellales</taxon>
        <taxon>Pasteurellaceae</taxon>
        <taxon>Nicoletella</taxon>
    </lineage>
</organism>